<dbReference type="Proteomes" id="UP000266841">
    <property type="component" value="Unassembled WGS sequence"/>
</dbReference>
<gene>
    <name evidence="1" type="ORF">THAOC_13234</name>
</gene>
<evidence type="ECO:0000313" key="1">
    <source>
        <dbReference type="EMBL" id="EJK65864.1"/>
    </source>
</evidence>
<dbReference type="InterPro" id="IPR036938">
    <property type="entry name" value="PAP2/HPO_sf"/>
</dbReference>
<evidence type="ECO:0000313" key="2">
    <source>
        <dbReference type="Proteomes" id="UP000266841"/>
    </source>
</evidence>
<comment type="caution">
    <text evidence="1">The sequence shown here is derived from an EMBL/GenBank/DDBJ whole genome shotgun (WGS) entry which is preliminary data.</text>
</comment>
<dbReference type="OrthoDB" id="10572013at2759"/>
<dbReference type="AlphaFoldDB" id="K0SLK9"/>
<protein>
    <submittedName>
        <fullName evidence="1">Uncharacterized protein</fullName>
    </submittedName>
</protein>
<accession>K0SLK9</accession>
<proteinExistence type="predicted"/>
<name>K0SLK9_THAOC</name>
<dbReference type="SUPFAM" id="SSF48317">
    <property type="entry name" value="Acid phosphatase/Vanadium-dependent haloperoxidase"/>
    <property type="match status" value="1"/>
</dbReference>
<organism evidence="1 2">
    <name type="scientific">Thalassiosira oceanica</name>
    <name type="common">Marine diatom</name>
    <dbReference type="NCBI Taxonomy" id="159749"/>
    <lineage>
        <taxon>Eukaryota</taxon>
        <taxon>Sar</taxon>
        <taxon>Stramenopiles</taxon>
        <taxon>Ochrophyta</taxon>
        <taxon>Bacillariophyta</taxon>
        <taxon>Coscinodiscophyceae</taxon>
        <taxon>Thalassiosirophycidae</taxon>
        <taxon>Thalassiosirales</taxon>
        <taxon>Thalassiosiraceae</taxon>
        <taxon>Thalassiosira</taxon>
    </lineage>
</organism>
<reference evidence="1 2" key="1">
    <citation type="journal article" date="2012" name="Genome Biol.">
        <title>Genome and low-iron response of an oceanic diatom adapted to chronic iron limitation.</title>
        <authorList>
            <person name="Lommer M."/>
            <person name="Specht M."/>
            <person name="Roy A.S."/>
            <person name="Kraemer L."/>
            <person name="Andreson R."/>
            <person name="Gutowska M.A."/>
            <person name="Wolf J."/>
            <person name="Bergner S.V."/>
            <person name="Schilhabel M.B."/>
            <person name="Klostermeier U.C."/>
            <person name="Beiko R.G."/>
            <person name="Rosenstiel P."/>
            <person name="Hippler M."/>
            <person name="Laroche J."/>
        </authorList>
    </citation>
    <scope>NUCLEOTIDE SEQUENCE [LARGE SCALE GENOMIC DNA]</scope>
    <source>
        <strain evidence="1 2">CCMP1005</strain>
    </source>
</reference>
<sequence>MQPPAGSAPLDGLDHEREWAYSTVLTRSLGLTAIGAAIHNIEALPHLVELAVFACGYAFNPIMFPTWPVLVHKLTTWRVSSGHSLDDGAGHLAVPGSDAARINVELYVASVLVTLLSTEVCKGAFATTRPRATSVNFTTRRYGRLVASLKSKHSFPSGDVAQAMNLCMFMARFVAMSLDRGLRGGGMLVLDASSICSSGHPDEDDNNDPPGRGKVHKLRWIRKHAELAYYAPSYRWHLSSSRSFFAADSRCLED</sequence>
<dbReference type="CDD" id="cd01610">
    <property type="entry name" value="PAP2_like"/>
    <property type="match status" value="1"/>
</dbReference>
<keyword evidence="2" id="KW-1185">Reference proteome</keyword>
<dbReference type="EMBL" id="AGNL01015410">
    <property type="protein sequence ID" value="EJK65864.1"/>
    <property type="molecule type" value="Genomic_DNA"/>
</dbReference>